<keyword evidence="4 8" id="KW-0418">Kinase</keyword>
<protein>
    <recommendedName>
        <fullName evidence="8">Cytidylate kinase</fullName>
        <shortName evidence="8">CK</shortName>
        <ecNumber evidence="8">2.7.4.25</ecNumber>
    </recommendedName>
    <alternativeName>
        <fullName evidence="8">Cytidine monophosphate kinase</fullName>
        <shortName evidence="8">CMP kinase</shortName>
    </alternativeName>
</protein>
<evidence type="ECO:0000256" key="2">
    <source>
        <dbReference type="ARBA" id="ARBA00022679"/>
    </source>
</evidence>
<dbReference type="PANTHER" id="PTHR21299:SF2">
    <property type="entry name" value="CYTIDYLATE KINASE"/>
    <property type="match status" value="1"/>
</dbReference>
<dbReference type="EMBL" id="JAMXIB010000002">
    <property type="protein sequence ID" value="MCO5723813.1"/>
    <property type="molecule type" value="Genomic_DNA"/>
</dbReference>
<comment type="similarity">
    <text evidence="1 8">Belongs to the cytidylate kinase family. Type 1 subfamily.</text>
</comment>
<dbReference type="Gene3D" id="3.40.50.300">
    <property type="entry name" value="P-loop containing nucleotide triphosphate hydrolases"/>
    <property type="match status" value="1"/>
</dbReference>
<reference evidence="10 11" key="1">
    <citation type="submission" date="2022-06" db="EMBL/GenBank/DDBJ databases">
        <authorList>
            <person name="Xuan X."/>
        </authorList>
    </citation>
    <scope>NUCLEOTIDE SEQUENCE [LARGE SCALE GENOMIC DNA]</scope>
    <source>
        <strain evidence="10 11">2V75</strain>
    </source>
</reference>
<organism evidence="10 11">
    <name type="scientific">Robiginitalea marina</name>
    <dbReference type="NCBI Taxonomy" id="2954105"/>
    <lineage>
        <taxon>Bacteria</taxon>
        <taxon>Pseudomonadati</taxon>
        <taxon>Bacteroidota</taxon>
        <taxon>Flavobacteriia</taxon>
        <taxon>Flavobacteriales</taxon>
        <taxon>Flavobacteriaceae</taxon>
        <taxon>Robiginitalea</taxon>
    </lineage>
</organism>
<evidence type="ECO:0000313" key="10">
    <source>
        <dbReference type="EMBL" id="MCO5723813.1"/>
    </source>
</evidence>
<dbReference type="InterPro" id="IPR027417">
    <property type="entry name" value="P-loop_NTPase"/>
</dbReference>
<feature type="binding site" evidence="8">
    <location>
        <begin position="10"/>
        <end position="18"/>
    </location>
    <ligand>
        <name>ATP</name>
        <dbReference type="ChEBI" id="CHEBI:30616"/>
    </ligand>
</feature>
<comment type="catalytic activity">
    <reaction evidence="7 8">
        <text>CMP + ATP = CDP + ADP</text>
        <dbReference type="Rhea" id="RHEA:11600"/>
        <dbReference type="ChEBI" id="CHEBI:30616"/>
        <dbReference type="ChEBI" id="CHEBI:58069"/>
        <dbReference type="ChEBI" id="CHEBI:60377"/>
        <dbReference type="ChEBI" id="CHEBI:456216"/>
        <dbReference type="EC" id="2.7.4.25"/>
    </reaction>
</comment>
<dbReference type="HAMAP" id="MF_00238">
    <property type="entry name" value="Cytidyl_kinase_type1"/>
    <property type="match status" value="1"/>
</dbReference>
<evidence type="ECO:0000256" key="8">
    <source>
        <dbReference type="HAMAP-Rule" id="MF_00238"/>
    </source>
</evidence>
<dbReference type="NCBIfam" id="TIGR00017">
    <property type="entry name" value="cmk"/>
    <property type="match status" value="1"/>
</dbReference>
<evidence type="ECO:0000256" key="4">
    <source>
        <dbReference type="ARBA" id="ARBA00022777"/>
    </source>
</evidence>
<evidence type="ECO:0000259" key="9">
    <source>
        <dbReference type="Pfam" id="PF02224"/>
    </source>
</evidence>
<dbReference type="RefSeq" id="WP_252740190.1">
    <property type="nucleotide sequence ID" value="NZ_JAMXIB010000002.1"/>
</dbReference>
<dbReference type="Proteomes" id="UP001206312">
    <property type="component" value="Unassembled WGS sequence"/>
</dbReference>
<proteinExistence type="inferred from homology"/>
<evidence type="ECO:0000256" key="6">
    <source>
        <dbReference type="ARBA" id="ARBA00047615"/>
    </source>
</evidence>
<dbReference type="InterPro" id="IPR011994">
    <property type="entry name" value="Cytidylate_kinase_dom"/>
</dbReference>
<comment type="caution">
    <text evidence="10">The sequence shown here is derived from an EMBL/GenBank/DDBJ whole genome shotgun (WGS) entry which is preliminary data.</text>
</comment>
<gene>
    <name evidence="8 10" type="primary">cmk</name>
    <name evidence="10" type="ORF">NG653_03025</name>
</gene>
<evidence type="ECO:0000256" key="5">
    <source>
        <dbReference type="ARBA" id="ARBA00022840"/>
    </source>
</evidence>
<dbReference type="PANTHER" id="PTHR21299">
    <property type="entry name" value="CYTIDYLATE KINASE/PANTOATE-BETA-ALANINE LIGASE"/>
    <property type="match status" value="1"/>
</dbReference>
<dbReference type="EC" id="2.7.4.25" evidence="8"/>
<keyword evidence="3 8" id="KW-0547">Nucleotide-binding</keyword>
<evidence type="ECO:0000256" key="1">
    <source>
        <dbReference type="ARBA" id="ARBA00009427"/>
    </source>
</evidence>
<dbReference type="InterPro" id="IPR003136">
    <property type="entry name" value="Cytidylate_kin"/>
</dbReference>
<feature type="domain" description="Cytidylate kinase" evidence="9">
    <location>
        <begin position="6"/>
        <end position="220"/>
    </location>
</feature>
<comment type="subcellular location">
    <subcellularLocation>
        <location evidence="8">Cytoplasm</location>
    </subcellularLocation>
</comment>
<keyword evidence="11" id="KW-1185">Reference proteome</keyword>
<accession>A0ABT1AUS9</accession>
<name>A0ABT1AUS9_9FLAO</name>
<sequence length="234" mass="26381">MRKISIAIDGYSSTGKSTLARQLAKSLGYIYIDSGAMYRAVTLFALREGLLNGQPNAERLVELLRGVELDFALNPDNGRSEIRLNGENVEKQIRTIEVSSHVSQVSAIAGVREKLVKLQREMGRNRGVVMDGRDIGTVVLPEAELKIFMTASPEIRAARRYKELLDRGEQVSYEEVLKNVRERDYLDSHREVSPLRQAEDAILFDNSDMGLEEQFERIHSHALRIIEKTNQAPG</sequence>
<keyword evidence="8" id="KW-0963">Cytoplasm</keyword>
<dbReference type="CDD" id="cd02020">
    <property type="entry name" value="CMPK"/>
    <property type="match status" value="1"/>
</dbReference>
<keyword evidence="2 8" id="KW-0808">Transferase</keyword>
<evidence type="ECO:0000256" key="7">
    <source>
        <dbReference type="ARBA" id="ARBA00048478"/>
    </source>
</evidence>
<dbReference type="Pfam" id="PF02224">
    <property type="entry name" value="Cytidylate_kin"/>
    <property type="match status" value="1"/>
</dbReference>
<dbReference type="GO" id="GO:0016301">
    <property type="term" value="F:kinase activity"/>
    <property type="evidence" value="ECO:0007669"/>
    <property type="project" value="UniProtKB-KW"/>
</dbReference>
<evidence type="ECO:0000313" key="11">
    <source>
        <dbReference type="Proteomes" id="UP001206312"/>
    </source>
</evidence>
<dbReference type="SUPFAM" id="SSF52540">
    <property type="entry name" value="P-loop containing nucleoside triphosphate hydrolases"/>
    <property type="match status" value="1"/>
</dbReference>
<keyword evidence="5 8" id="KW-0067">ATP-binding</keyword>
<comment type="catalytic activity">
    <reaction evidence="6 8">
        <text>dCMP + ATP = dCDP + ADP</text>
        <dbReference type="Rhea" id="RHEA:25094"/>
        <dbReference type="ChEBI" id="CHEBI:30616"/>
        <dbReference type="ChEBI" id="CHEBI:57566"/>
        <dbReference type="ChEBI" id="CHEBI:58593"/>
        <dbReference type="ChEBI" id="CHEBI:456216"/>
        <dbReference type="EC" id="2.7.4.25"/>
    </reaction>
</comment>
<evidence type="ECO:0000256" key="3">
    <source>
        <dbReference type="ARBA" id="ARBA00022741"/>
    </source>
</evidence>